<evidence type="ECO:0000256" key="10">
    <source>
        <dbReference type="ARBA" id="ARBA00022842"/>
    </source>
</evidence>
<comment type="catalytic activity">
    <reaction evidence="14 15">
        <text>chorismate + L-glutamine = anthranilate + pyruvate + L-glutamate + H(+)</text>
        <dbReference type="Rhea" id="RHEA:21732"/>
        <dbReference type="ChEBI" id="CHEBI:15361"/>
        <dbReference type="ChEBI" id="CHEBI:15378"/>
        <dbReference type="ChEBI" id="CHEBI:16567"/>
        <dbReference type="ChEBI" id="CHEBI:29748"/>
        <dbReference type="ChEBI" id="CHEBI:29985"/>
        <dbReference type="ChEBI" id="CHEBI:58359"/>
        <dbReference type="EC" id="4.1.3.27"/>
    </reaction>
</comment>
<name>A0A8J7CGK5_9BACT</name>
<evidence type="ECO:0000259" key="17">
    <source>
        <dbReference type="Pfam" id="PF04715"/>
    </source>
</evidence>
<dbReference type="PRINTS" id="PR00095">
    <property type="entry name" value="ANTSNTHASEI"/>
</dbReference>
<dbReference type="Pfam" id="PF04715">
    <property type="entry name" value="Anth_synt_I_N"/>
    <property type="match status" value="1"/>
</dbReference>
<accession>A0A8J7CGK5</accession>
<feature type="domain" description="Anthranilate synthase component I N-terminal" evidence="17">
    <location>
        <begin position="29"/>
        <end position="165"/>
    </location>
</feature>
<dbReference type="UniPathway" id="UPA00035">
    <property type="reaction ID" value="UER00040"/>
</dbReference>
<dbReference type="InterPro" id="IPR019999">
    <property type="entry name" value="Anth_synth_I-like"/>
</dbReference>
<dbReference type="GO" id="GO:0046872">
    <property type="term" value="F:metal ion binding"/>
    <property type="evidence" value="ECO:0007669"/>
    <property type="project" value="UniProtKB-KW"/>
</dbReference>
<keyword evidence="11 15" id="KW-0057">Aromatic amino acid biosynthesis</keyword>
<keyword evidence="12 15" id="KW-0456">Lyase</keyword>
<dbReference type="InterPro" id="IPR006805">
    <property type="entry name" value="Anth_synth_I_N"/>
</dbReference>
<evidence type="ECO:0000256" key="1">
    <source>
        <dbReference type="ARBA" id="ARBA00001946"/>
    </source>
</evidence>
<dbReference type="Pfam" id="PF00425">
    <property type="entry name" value="Chorismate_bind"/>
    <property type="match status" value="1"/>
</dbReference>
<dbReference type="AlphaFoldDB" id="A0A8J7CGK5"/>
<comment type="subunit">
    <text evidence="4 15">Heterotetramer consisting of two non-identical subunits: a beta subunit (TrpG) and a large alpha subunit (TrpE).</text>
</comment>
<evidence type="ECO:0000256" key="9">
    <source>
        <dbReference type="ARBA" id="ARBA00022822"/>
    </source>
</evidence>
<evidence type="ECO:0000256" key="6">
    <source>
        <dbReference type="ARBA" id="ARBA00020653"/>
    </source>
</evidence>
<comment type="pathway">
    <text evidence="2 15">Amino-acid biosynthesis; L-tryptophan biosynthesis; L-tryptophan from chorismate: step 1/5.</text>
</comment>
<dbReference type="EMBL" id="JACXWA010000107">
    <property type="protein sequence ID" value="MBD3870949.1"/>
    <property type="molecule type" value="Genomic_DNA"/>
</dbReference>
<comment type="caution">
    <text evidence="18">The sequence shown here is derived from an EMBL/GenBank/DDBJ whole genome shotgun (WGS) entry which is preliminary data.</text>
</comment>
<dbReference type="Gene3D" id="3.60.120.10">
    <property type="entry name" value="Anthranilate synthase"/>
    <property type="match status" value="1"/>
</dbReference>
<sequence>MKVRPDKQEFLKLARDYDVVPVVQELTSDTVTPFTVYSRLAANGRNPFLLESVEGGERAARYSFIGADPFRIVEVREGAVFVDGALRDGSPIEELRRATDFGSVAPVEGLPPFAGGAMGYLGYDAVRLVETIPSSGRDEGGLPEAWFGLYDGVVALDRARQRLLLVVAARVREDPEGAWAQARQRLATMHRALLVGGASPHPHVIPDPGKGWDGWVATPTEDEYVAGVSKARDYILAGDIFQVVLSRRWRKMPRCTAAEIYRMLRLTNPSPYMFLFDTGQARILGSSPEMLVRVTGNTVATCPIAGTRRRGPDREEDLRLEEELKADPKERAEHVMLVDLGRNDIGRVSEAGSVRVSREMEVERYSHVMHLVSEVEGRLRDGLDAWDALFACFPAGTLSGAPKVRAMEIIDEFEEVKRGVYGGAVGYRNLNGDLDSCIAIRTLVERGGSVQIQAGAGIVYDSVPESELAECAAKAGALVEAVAMAESAARGASDD</sequence>
<reference evidence="18 19" key="1">
    <citation type="submission" date="2020-08" db="EMBL/GenBank/DDBJ databases">
        <title>Acidobacteriota in marine sediments use diverse sulfur dissimilation pathways.</title>
        <authorList>
            <person name="Wasmund K."/>
        </authorList>
    </citation>
    <scope>NUCLEOTIDE SEQUENCE [LARGE SCALE GENOMIC DNA]</scope>
    <source>
        <strain evidence="18">MAG AM3-A</strain>
    </source>
</reference>
<gene>
    <name evidence="15 18" type="primary">trpE</name>
    <name evidence="18" type="ORF">IFJ97_06265</name>
</gene>
<dbReference type="EC" id="4.1.3.27" evidence="5 15"/>
<evidence type="ECO:0000256" key="3">
    <source>
        <dbReference type="ARBA" id="ARBA00009562"/>
    </source>
</evidence>
<comment type="similarity">
    <text evidence="3 15">Belongs to the anthranilate synthase component I family.</text>
</comment>
<dbReference type="InterPro" id="IPR005256">
    <property type="entry name" value="Anth_synth_I_PabB"/>
</dbReference>
<evidence type="ECO:0000313" key="19">
    <source>
        <dbReference type="Proteomes" id="UP000598633"/>
    </source>
</evidence>
<dbReference type="NCBIfam" id="TIGR00564">
    <property type="entry name" value="trpE_most"/>
    <property type="match status" value="1"/>
</dbReference>
<evidence type="ECO:0000256" key="7">
    <source>
        <dbReference type="ARBA" id="ARBA00022605"/>
    </source>
</evidence>
<dbReference type="InterPro" id="IPR005801">
    <property type="entry name" value="ADC_synthase"/>
</dbReference>
<evidence type="ECO:0000256" key="11">
    <source>
        <dbReference type="ARBA" id="ARBA00023141"/>
    </source>
</evidence>
<evidence type="ECO:0000256" key="14">
    <source>
        <dbReference type="ARBA" id="ARBA00047683"/>
    </source>
</evidence>
<protein>
    <recommendedName>
        <fullName evidence="6 15">Anthranilate synthase component 1</fullName>
        <ecNumber evidence="5 15">4.1.3.27</ecNumber>
    </recommendedName>
</protein>
<evidence type="ECO:0000256" key="2">
    <source>
        <dbReference type="ARBA" id="ARBA00004873"/>
    </source>
</evidence>
<organism evidence="18 19">
    <name type="scientific">Candidatus Sulfomarinibacter kjeldsenii</name>
    <dbReference type="NCBI Taxonomy" id="2885994"/>
    <lineage>
        <taxon>Bacteria</taxon>
        <taxon>Pseudomonadati</taxon>
        <taxon>Acidobacteriota</taxon>
        <taxon>Thermoanaerobaculia</taxon>
        <taxon>Thermoanaerobaculales</taxon>
        <taxon>Candidatus Sulfomarinibacteraceae</taxon>
        <taxon>Candidatus Sulfomarinibacter</taxon>
    </lineage>
</organism>
<dbReference type="SUPFAM" id="SSF56322">
    <property type="entry name" value="ADC synthase"/>
    <property type="match status" value="1"/>
</dbReference>
<dbReference type="Proteomes" id="UP000598633">
    <property type="component" value="Unassembled WGS sequence"/>
</dbReference>
<evidence type="ECO:0000256" key="4">
    <source>
        <dbReference type="ARBA" id="ARBA00011575"/>
    </source>
</evidence>
<comment type="cofactor">
    <cofactor evidence="1 15">
        <name>Mg(2+)</name>
        <dbReference type="ChEBI" id="CHEBI:18420"/>
    </cofactor>
</comment>
<evidence type="ECO:0000259" key="16">
    <source>
        <dbReference type="Pfam" id="PF00425"/>
    </source>
</evidence>
<evidence type="ECO:0000313" key="18">
    <source>
        <dbReference type="EMBL" id="MBD3870949.1"/>
    </source>
</evidence>
<proteinExistence type="inferred from homology"/>
<keyword evidence="10 15" id="KW-0460">Magnesium</keyword>
<dbReference type="GO" id="GO:0004049">
    <property type="term" value="F:anthranilate synthase activity"/>
    <property type="evidence" value="ECO:0007669"/>
    <property type="project" value="UniProtKB-EC"/>
</dbReference>
<dbReference type="PANTHER" id="PTHR11236">
    <property type="entry name" value="AMINOBENZOATE/ANTHRANILATE SYNTHASE"/>
    <property type="match status" value="1"/>
</dbReference>
<keyword evidence="8 15" id="KW-0479">Metal-binding</keyword>
<evidence type="ECO:0000256" key="13">
    <source>
        <dbReference type="ARBA" id="ARBA00025634"/>
    </source>
</evidence>
<evidence type="ECO:0000256" key="12">
    <source>
        <dbReference type="ARBA" id="ARBA00023239"/>
    </source>
</evidence>
<evidence type="ECO:0000256" key="5">
    <source>
        <dbReference type="ARBA" id="ARBA00012266"/>
    </source>
</evidence>
<dbReference type="GO" id="GO:0000162">
    <property type="term" value="P:L-tryptophan biosynthetic process"/>
    <property type="evidence" value="ECO:0007669"/>
    <property type="project" value="UniProtKB-UniPathway"/>
</dbReference>
<keyword evidence="7 15" id="KW-0028">Amino-acid biosynthesis</keyword>
<comment type="function">
    <text evidence="13 15">Part of a heterotetrameric complex that catalyzes the two-step biosynthesis of anthranilate, an intermediate in the biosynthesis of L-tryptophan. In the first step, the glutamine-binding beta subunit (TrpG) of anthranilate synthase (AS) provides the glutamine amidotransferase activity which generates ammonia as a substrate that, along with chorismate, is used in the second step, catalyzed by the large alpha subunit of AS (TrpE) to produce anthranilate. In the absence of TrpG, TrpE can synthesize anthranilate directly from chorismate and high concentrations of ammonia.</text>
</comment>
<keyword evidence="9 15" id="KW-0822">Tryptophan biosynthesis</keyword>
<evidence type="ECO:0000256" key="15">
    <source>
        <dbReference type="RuleBase" id="RU364045"/>
    </source>
</evidence>
<dbReference type="InterPro" id="IPR015890">
    <property type="entry name" value="Chorismate_C"/>
</dbReference>
<evidence type="ECO:0000256" key="8">
    <source>
        <dbReference type="ARBA" id="ARBA00022723"/>
    </source>
</evidence>
<feature type="domain" description="Chorismate-utilising enzyme C-terminal" evidence="16">
    <location>
        <begin position="221"/>
        <end position="474"/>
    </location>
</feature>
<dbReference type="PANTHER" id="PTHR11236:SF46">
    <property type="entry name" value="ANTHRANILATE SYNTHASE COMPONENT 1"/>
    <property type="match status" value="1"/>
</dbReference>